<dbReference type="AlphaFoldDB" id="A0A921LTV7"/>
<organism evidence="2 3">
    <name type="scientific">Collinsella ihumii</name>
    <dbReference type="NCBI Taxonomy" id="1720204"/>
    <lineage>
        <taxon>Bacteria</taxon>
        <taxon>Bacillati</taxon>
        <taxon>Actinomycetota</taxon>
        <taxon>Coriobacteriia</taxon>
        <taxon>Coriobacteriales</taxon>
        <taxon>Coriobacteriaceae</taxon>
        <taxon>Collinsella</taxon>
    </lineage>
</organism>
<dbReference type="Proteomes" id="UP000746751">
    <property type="component" value="Unassembled WGS sequence"/>
</dbReference>
<dbReference type="InterPro" id="IPR001173">
    <property type="entry name" value="Glyco_trans_2-like"/>
</dbReference>
<proteinExistence type="predicted"/>
<dbReference type="Pfam" id="PF00535">
    <property type="entry name" value="Glycos_transf_2"/>
    <property type="match status" value="1"/>
</dbReference>
<reference evidence="2" key="2">
    <citation type="submission" date="2021-09" db="EMBL/GenBank/DDBJ databases">
        <authorList>
            <person name="Gilroy R."/>
        </authorList>
    </citation>
    <scope>NUCLEOTIDE SEQUENCE</scope>
    <source>
        <strain evidence="2">ChiGjej2B2-7701</strain>
    </source>
</reference>
<evidence type="ECO:0000259" key="1">
    <source>
        <dbReference type="Pfam" id="PF00535"/>
    </source>
</evidence>
<evidence type="ECO:0000313" key="2">
    <source>
        <dbReference type="EMBL" id="HJG31753.1"/>
    </source>
</evidence>
<name>A0A921LTV7_9ACTN</name>
<reference evidence="2" key="1">
    <citation type="journal article" date="2021" name="PeerJ">
        <title>Extensive microbial diversity within the chicken gut microbiome revealed by metagenomics and culture.</title>
        <authorList>
            <person name="Gilroy R."/>
            <person name="Ravi A."/>
            <person name="Getino M."/>
            <person name="Pursley I."/>
            <person name="Horton D.L."/>
            <person name="Alikhan N.F."/>
            <person name="Baker D."/>
            <person name="Gharbi K."/>
            <person name="Hall N."/>
            <person name="Watson M."/>
            <person name="Adriaenssens E.M."/>
            <person name="Foster-Nyarko E."/>
            <person name="Jarju S."/>
            <person name="Secka A."/>
            <person name="Antonio M."/>
            <person name="Oren A."/>
            <person name="Chaudhuri R.R."/>
            <person name="La Ragione R."/>
            <person name="Hildebrand F."/>
            <person name="Pallen M.J."/>
        </authorList>
    </citation>
    <scope>NUCLEOTIDE SEQUENCE</scope>
    <source>
        <strain evidence="2">ChiGjej2B2-7701</strain>
    </source>
</reference>
<dbReference type="EMBL" id="DYVF01000060">
    <property type="protein sequence ID" value="HJG31753.1"/>
    <property type="molecule type" value="Genomic_DNA"/>
</dbReference>
<evidence type="ECO:0000313" key="3">
    <source>
        <dbReference type="Proteomes" id="UP000746751"/>
    </source>
</evidence>
<dbReference type="InterPro" id="IPR050834">
    <property type="entry name" value="Glycosyltransf_2"/>
</dbReference>
<dbReference type="PANTHER" id="PTHR43685:SF13">
    <property type="entry name" value="O ANTIGEN BIOSYNTHESIS RHAMNOSYLTRANSFERASE RFBN"/>
    <property type="match status" value="1"/>
</dbReference>
<dbReference type="InterPro" id="IPR029044">
    <property type="entry name" value="Nucleotide-diphossugar_trans"/>
</dbReference>
<dbReference type="SUPFAM" id="SSF53448">
    <property type="entry name" value="Nucleotide-diphospho-sugar transferases"/>
    <property type="match status" value="1"/>
</dbReference>
<feature type="domain" description="Glycosyltransferase 2-like" evidence="1">
    <location>
        <begin position="6"/>
        <end position="173"/>
    </location>
</feature>
<dbReference type="GO" id="GO:0044010">
    <property type="term" value="P:single-species biofilm formation"/>
    <property type="evidence" value="ECO:0007669"/>
    <property type="project" value="TreeGrafter"/>
</dbReference>
<keyword evidence="2" id="KW-0808">Transferase</keyword>
<sequence>MTMSVSLIIPTLNAGSDIGALIDAILNQSRVPDEILVVDSTSEDRTVEIASSYREVEVEVINRRDFDHGLTRDKALRKTSGDIVCFMTQDAMPANNKFVERLIEPILGDSLIAISSGRQLPKADARRYEQLVRCFNYTEHSNVRSKADIPTLGIKAYFATDVCAAYRRSIYLELGGFGQTDMNEDMLMAAKAVNAGWKVAYAANAEVYHSHNLTPRQQYERNRAIGRFLERNAEQLLCASEVGEGSRLAKNVAMTLLKEGNVPELFAFAADCVARFAGNRAGRSEIRKAAR</sequence>
<protein>
    <submittedName>
        <fullName evidence="2">Glycosyltransferase</fullName>
        <ecNumber evidence="2">2.4.-.-</ecNumber>
    </submittedName>
</protein>
<dbReference type="EC" id="2.4.-.-" evidence="2"/>
<comment type="caution">
    <text evidence="2">The sequence shown here is derived from an EMBL/GenBank/DDBJ whole genome shotgun (WGS) entry which is preliminary data.</text>
</comment>
<keyword evidence="2" id="KW-0328">Glycosyltransferase</keyword>
<accession>A0A921LTV7</accession>
<dbReference type="GO" id="GO:0016757">
    <property type="term" value="F:glycosyltransferase activity"/>
    <property type="evidence" value="ECO:0007669"/>
    <property type="project" value="UniProtKB-KW"/>
</dbReference>
<gene>
    <name evidence="2" type="ORF">K8U80_10230</name>
</gene>
<dbReference type="PANTHER" id="PTHR43685">
    <property type="entry name" value="GLYCOSYLTRANSFERASE"/>
    <property type="match status" value="1"/>
</dbReference>
<dbReference type="Gene3D" id="3.90.550.10">
    <property type="entry name" value="Spore Coat Polysaccharide Biosynthesis Protein SpsA, Chain A"/>
    <property type="match status" value="1"/>
</dbReference>